<reference evidence="13 14" key="1">
    <citation type="submission" date="2018-08" db="EMBL/GenBank/DDBJ databases">
        <title>Genome sequencing of X. nasturtii WHRI 8984.</title>
        <authorList>
            <person name="Studholme D.J."/>
            <person name="Mchugh J."/>
            <person name="Vicente J."/>
        </authorList>
    </citation>
    <scope>NUCLEOTIDE SEQUENCE [LARGE SCALE GENOMIC DNA]</scope>
    <source>
        <strain evidence="13 14">WHRI 8984</strain>
    </source>
</reference>
<comment type="subcellular location">
    <subcellularLocation>
        <location evidence="1">Cell inner membrane</location>
        <topology evidence="1">Single-pass membrane protein</topology>
    </subcellularLocation>
</comment>
<organism evidence="13 14">
    <name type="scientific">Xanthomonas nasturtii</name>
    <dbReference type="NCBI Taxonomy" id="1843581"/>
    <lineage>
        <taxon>Bacteria</taxon>
        <taxon>Pseudomonadati</taxon>
        <taxon>Pseudomonadota</taxon>
        <taxon>Gammaproteobacteria</taxon>
        <taxon>Lysobacterales</taxon>
        <taxon>Lysobacteraceae</taxon>
        <taxon>Xanthomonas</taxon>
    </lineage>
</organism>
<feature type="domain" description="General secretion pathway GspH" evidence="12">
    <location>
        <begin position="51"/>
        <end position="167"/>
    </location>
</feature>
<keyword evidence="5" id="KW-0997">Cell inner membrane</keyword>
<dbReference type="GO" id="GO:0015628">
    <property type="term" value="P:protein secretion by the type II secretion system"/>
    <property type="evidence" value="ECO:0007669"/>
    <property type="project" value="InterPro"/>
</dbReference>
<evidence type="ECO:0000313" key="14">
    <source>
        <dbReference type="Proteomes" id="UP000259570"/>
    </source>
</evidence>
<gene>
    <name evidence="13" type="ORF">DZD52_19920</name>
</gene>
<dbReference type="GO" id="GO:0015627">
    <property type="term" value="C:type II protein secretion system complex"/>
    <property type="evidence" value="ECO:0007669"/>
    <property type="project" value="InterPro"/>
</dbReference>
<dbReference type="AlphaFoldDB" id="A0A3E1KE51"/>
<evidence type="ECO:0000256" key="6">
    <source>
        <dbReference type="ARBA" id="ARBA00022692"/>
    </source>
</evidence>
<dbReference type="EMBL" id="QUZM01000071">
    <property type="protein sequence ID" value="RFF36847.1"/>
    <property type="molecule type" value="Genomic_DNA"/>
</dbReference>
<dbReference type="Gene3D" id="3.55.40.10">
    <property type="entry name" value="minor pseudopilin epsh domain"/>
    <property type="match status" value="1"/>
</dbReference>
<keyword evidence="6 11" id="KW-0812">Transmembrane</keyword>
<keyword evidence="3" id="KW-1003">Cell membrane</keyword>
<name>A0A3E1KE51_9XANT</name>
<keyword evidence="8 11" id="KW-0472">Membrane</keyword>
<evidence type="ECO:0000256" key="4">
    <source>
        <dbReference type="ARBA" id="ARBA00022481"/>
    </source>
</evidence>
<dbReference type="SUPFAM" id="SSF54523">
    <property type="entry name" value="Pili subunits"/>
    <property type="match status" value="1"/>
</dbReference>
<evidence type="ECO:0000256" key="5">
    <source>
        <dbReference type="ARBA" id="ARBA00022519"/>
    </source>
</evidence>
<evidence type="ECO:0000256" key="11">
    <source>
        <dbReference type="SAM" id="Phobius"/>
    </source>
</evidence>
<feature type="transmembrane region" description="Helical" evidence="11">
    <location>
        <begin position="20"/>
        <end position="39"/>
    </location>
</feature>
<evidence type="ECO:0000256" key="10">
    <source>
        <dbReference type="ARBA" id="ARBA00030775"/>
    </source>
</evidence>
<dbReference type="Pfam" id="PF12019">
    <property type="entry name" value="GspH"/>
    <property type="match status" value="1"/>
</dbReference>
<evidence type="ECO:0000313" key="13">
    <source>
        <dbReference type="EMBL" id="RFF36847.1"/>
    </source>
</evidence>
<keyword evidence="7 11" id="KW-1133">Transmembrane helix</keyword>
<evidence type="ECO:0000256" key="9">
    <source>
        <dbReference type="ARBA" id="ARBA00025772"/>
    </source>
</evidence>
<dbReference type="InterPro" id="IPR022346">
    <property type="entry name" value="T2SS_GspH"/>
</dbReference>
<dbReference type="Proteomes" id="UP000259570">
    <property type="component" value="Unassembled WGS sequence"/>
</dbReference>
<accession>A0A3E1KE51</accession>
<dbReference type="InterPro" id="IPR045584">
    <property type="entry name" value="Pilin-like"/>
</dbReference>
<evidence type="ECO:0000256" key="7">
    <source>
        <dbReference type="ARBA" id="ARBA00022989"/>
    </source>
</evidence>
<dbReference type="GO" id="GO:0005886">
    <property type="term" value="C:plasma membrane"/>
    <property type="evidence" value="ECO:0007669"/>
    <property type="project" value="UniProtKB-SubCell"/>
</dbReference>
<evidence type="ECO:0000256" key="2">
    <source>
        <dbReference type="ARBA" id="ARBA00021549"/>
    </source>
</evidence>
<evidence type="ECO:0000256" key="8">
    <source>
        <dbReference type="ARBA" id="ARBA00023136"/>
    </source>
</evidence>
<comment type="similarity">
    <text evidence="9">Belongs to the GSP H family.</text>
</comment>
<protein>
    <recommendedName>
        <fullName evidence="2">Type II secretion system protein H</fullName>
    </recommendedName>
    <alternativeName>
        <fullName evidence="10">General secretion pathway protein H</fullName>
    </alternativeName>
</protein>
<comment type="caution">
    <text evidence="13">The sequence shown here is derived from an EMBL/GenBank/DDBJ whole genome shotgun (WGS) entry which is preliminary data.</text>
</comment>
<evidence type="ECO:0000256" key="1">
    <source>
        <dbReference type="ARBA" id="ARBA00004377"/>
    </source>
</evidence>
<keyword evidence="4" id="KW-0488">Methylation</keyword>
<evidence type="ECO:0000256" key="3">
    <source>
        <dbReference type="ARBA" id="ARBA00022475"/>
    </source>
</evidence>
<evidence type="ECO:0000259" key="12">
    <source>
        <dbReference type="Pfam" id="PF12019"/>
    </source>
</evidence>
<sequence>MRGRYMTLRCTQNGNGIIDAVAVLLTITLLAILATPSFMTLRETQKTIALINEVTTHLAITRSAAVTHGTDAIMCPRGEGQLCADTHDWSRGWLIYLDPDGNRSPDRDSDIIFSHAAQATERSRLLTSQGRKQIRYMSNGRTGTSNATFYVCNGKSQKGRITINVGGRARSSRTTSPVPCPS</sequence>
<proteinExistence type="inferred from homology"/>